<dbReference type="AlphaFoldDB" id="A0A6I9RWC4"/>
<dbReference type="InterPro" id="IPR003428">
    <property type="entry name" value="MAM33"/>
</dbReference>
<dbReference type="SUPFAM" id="SSF54529">
    <property type="entry name" value="Mitochondrial glycoprotein MAM33-like"/>
    <property type="match status" value="1"/>
</dbReference>
<protein>
    <submittedName>
        <fullName evidence="2">Uncharacterized protein LOC105053477</fullName>
    </submittedName>
</protein>
<dbReference type="Pfam" id="PF02330">
    <property type="entry name" value="MAM33"/>
    <property type="match status" value="1"/>
</dbReference>
<gene>
    <name evidence="2" type="primary">LOC105053477</name>
</gene>
<evidence type="ECO:0000313" key="2">
    <source>
        <dbReference type="RefSeq" id="XP_010932962.1"/>
    </source>
</evidence>
<organism evidence="1 2">
    <name type="scientific">Elaeis guineensis var. tenera</name>
    <name type="common">Oil palm</name>
    <dbReference type="NCBI Taxonomy" id="51953"/>
    <lineage>
        <taxon>Eukaryota</taxon>
        <taxon>Viridiplantae</taxon>
        <taxon>Streptophyta</taxon>
        <taxon>Embryophyta</taxon>
        <taxon>Tracheophyta</taxon>
        <taxon>Spermatophyta</taxon>
        <taxon>Magnoliopsida</taxon>
        <taxon>Liliopsida</taxon>
        <taxon>Arecaceae</taxon>
        <taxon>Arecoideae</taxon>
        <taxon>Cocoseae</taxon>
        <taxon>Elaeidinae</taxon>
        <taxon>Elaeis</taxon>
    </lineage>
</organism>
<dbReference type="PANTHER" id="PTHR10826">
    <property type="entry name" value="COMPLEMENT COMPONENT 1"/>
    <property type="match status" value="1"/>
</dbReference>
<dbReference type="GeneID" id="105053477"/>
<evidence type="ECO:0000313" key="1">
    <source>
        <dbReference type="Proteomes" id="UP000504607"/>
    </source>
</evidence>
<dbReference type="InParanoid" id="A0A6I9RWC4"/>
<reference evidence="2" key="1">
    <citation type="submission" date="2025-08" db="UniProtKB">
        <authorList>
            <consortium name="RefSeq"/>
        </authorList>
    </citation>
    <scope>IDENTIFICATION</scope>
</reference>
<dbReference type="KEGG" id="egu:105053477"/>
<dbReference type="PANTHER" id="PTHR10826:SF1">
    <property type="entry name" value="COMPLEMENT COMPONENT 1 Q SUBCOMPONENT-BINDING PROTEIN, MITOCHONDRIAL"/>
    <property type="match status" value="1"/>
</dbReference>
<dbReference type="GO" id="GO:0005759">
    <property type="term" value="C:mitochondrial matrix"/>
    <property type="evidence" value="ECO:0007669"/>
    <property type="project" value="InterPro"/>
</dbReference>
<dbReference type="Gene3D" id="3.10.280.10">
    <property type="entry name" value="Mitochondrial glycoprotein"/>
    <property type="match status" value="1"/>
</dbReference>
<keyword evidence="1" id="KW-1185">Reference proteome</keyword>
<dbReference type="OrthoDB" id="755788at2759"/>
<name>A0A6I9RWC4_ELAGV</name>
<proteinExistence type="predicted"/>
<dbReference type="Proteomes" id="UP000504607">
    <property type="component" value="Chromosome 10"/>
</dbReference>
<sequence length="221" mass="24687">MWKRAFSVGGAAILRCSTAGRRLSSASPDPVLAPLLRSLEEYRLELSEISPPPKLKPPPPPFSVVEGAMERQGGPVLWTAYGEEEITVWVDRRAHILPGRGAASAAAGDVISELCLFVDVSKPGRERSLLFLCGLYPDGVGIHSICLKPSIYPTSTSMYQGRVFQELDWKMRDAFQRYIETRGVNKSLFPFLQDWLYVKVYQNLMSWFKNVGTFITGCEPN</sequence>
<dbReference type="RefSeq" id="XP_010932962.1">
    <property type="nucleotide sequence ID" value="XM_010934660.3"/>
</dbReference>
<accession>A0A6I9RWC4</accession>
<dbReference type="InterPro" id="IPR036561">
    <property type="entry name" value="MAM33_sf"/>
</dbReference>